<comment type="similarity">
    <text evidence="1 6">Belongs to the RNA polymerase beta' chain family.</text>
</comment>
<dbReference type="GO" id="GO:0005665">
    <property type="term" value="C:RNA polymerase II, core complex"/>
    <property type="evidence" value="ECO:0007669"/>
    <property type="project" value="TreeGrafter"/>
</dbReference>
<evidence type="ECO:0000313" key="8">
    <source>
        <dbReference type="EMBL" id="BAS01404.1"/>
    </source>
</evidence>
<dbReference type="Gene3D" id="6.20.50.80">
    <property type="match status" value="1"/>
</dbReference>
<evidence type="ECO:0000256" key="1">
    <source>
        <dbReference type="ARBA" id="ARBA00006460"/>
    </source>
</evidence>
<dbReference type="InterPro" id="IPR006592">
    <property type="entry name" value="RNA_pol_N"/>
</dbReference>
<dbReference type="InterPro" id="IPR007080">
    <property type="entry name" value="RNA_pol_Rpb1_1"/>
</dbReference>
<keyword evidence="8" id="KW-0542">Nucleomorph</keyword>
<dbReference type="InterPro" id="IPR038120">
    <property type="entry name" value="Rpb1_funnel_sf"/>
</dbReference>
<dbReference type="Gene3D" id="4.10.860.120">
    <property type="entry name" value="RNA polymerase II, clamp domain"/>
    <property type="match status" value="1"/>
</dbReference>
<dbReference type="Gene3D" id="2.40.40.20">
    <property type="match status" value="1"/>
</dbReference>
<gene>
    <name evidence="8" type="primary">rpb1</name>
</gene>
<dbReference type="Pfam" id="PF04983">
    <property type="entry name" value="RNA_pol_Rpb1_3"/>
    <property type="match status" value="1"/>
</dbReference>
<dbReference type="Gene3D" id="1.10.274.100">
    <property type="entry name" value="RNA polymerase Rpb1, domain 3"/>
    <property type="match status" value="1"/>
</dbReference>
<evidence type="ECO:0000256" key="4">
    <source>
        <dbReference type="ARBA" id="ARBA00022695"/>
    </source>
</evidence>
<dbReference type="Gene3D" id="3.30.1490.180">
    <property type="entry name" value="RNA polymerase ii"/>
    <property type="match status" value="1"/>
</dbReference>
<dbReference type="Gene3D" id="1.10.150.390">
    <property type="match status" value="1"/>
</dbReference>
<comment type="catalytic activity">
    <reaction evidence="6">
        <text>RNA(n) + a ribonucleoside 5'-triphosphate = RNA(n+1) + diphosphate</text>
        <dbReference type="Rhea" id="RHEA:21248"/>
        <dbReference type="Rhea" id="RHEA-COMP:14527"/>
        <dbReference type="Rhea" id="RHEA-COMP:17342"/>
        <dbReference type="ChEBI" id="CHEBI:33019"/>
        <dbReference type="ChEBI" id="CHEBI:61557"/>
        <dbReference type="ChEBI" id="CHEBI:140395"/>
        <dbReference type="EC" id="2.7.7.6"/>
    </reaction>
</comment>
<dbReference type="Gene3D" id="6.10.250.2940">
    <property type="match status" value="1"/>
</dbReference>
<accession>A0A0H5BQR4</accession>
<dbReference type="InterPro" id="IPR007081">
    <property type="entry name" value="RNA_pol_Rpb1_5"/>
</dbReference>
<keyword evidence="4 6" id="KW-0548">Nucleotidyltransferase</keyword>
<protein>
    <recommendedName>
        <fullName evidence="6">DNA-directed RNA polymerase subunit</fullName>
        <ecNumber evidence="6">2.7.7.6</ecNumber>
    </recommendedName>
</protein>
<dbReference type="SMART" id="SM00663">
    <property type="entry name" value="RPOLA_N"/>
    <property type="match status" value="1"/>
</dbReference>
<geneLocation type="nucleomorph" evidence="8"/>
<dbReference type="Gene3D" id="1.10.132.30">
    <property type="match status" value="1"/>
</dbReference>
<evidence type="ECO:0000256" key="3">
    <source>
        <dbReference type="ARBA" id="ARBA00022679"/>
    </source>
</evidence>
<feature type="domain" description="RNA polymerase N-terminal" evidence="7">
    <location>
        <begin position="218"/>
        <end position="520"/>
    </location>
</feature>
<evidence type="ECO:0000256" key="2">
    <source>
        <dbReference type="ARBA" id="ARBA00022478"/>
    </source>
</evidence>
<dbReference type="GO" id="GO:0006351">
    <property type="term" value="P:DNA-templated transcription"/>
    <property type="evidence" value="ECO:0007669"/>
    <property type="project" value="InterPro"/>
</dbReference>
<dbReference type="Pfam" id="PF04997">
    <property type="entry name" value="RNA_pol_Rpb1_1"/>
    <property type="match status" value="1"/>
</dbReference>
<dbReference type="GO" id="GO:0003899">
    <property type="term" value="F:DNA-directed RNA polymerase activity"/>
    <property type="evidence" value="ECO:0007669"/>
    <property type="project" value="UniProtKB-EC"/>
</dbReference>
<keyword evidence="5 6" id="KW-0804">Transcription</keyword>
<dbReference type="InterPro" id="IPR044893">
    <property type="entry name" value="RNA_pol_Rpb1_clamp_domain"/>
</dbReference>
<dbReference type="EC" id="2.7.7.6" evidence="6"/>
<dbReference type="Pfam" id="PF00623">
    <property type="entry name" value="RNA_pol_Rpb1_2"/>
    <property type="match status" value="1"/>
</dbReference>
<dbReference type="InterPro" id="IPR042102">
    <property type="entry name" value="RNA_pol_Rpb1_3_sf"/>
</dbReference>
<dbReference type="InterPro" id="IPR000722">
    <property type="entry name" value="RNA_pol_asu"/>
</dbReference>
<sequence length="1503" mass="174590">MDFHRFSCSKAPFSNICSVQFGIWNPDEIKKYSIKNLTFSEMGNKLRPSIDELTSDKFGVLEKNQYCSVDNSNLIDCPGYFGHVELARPVYNINNMIIIKKILQSINFYTSELLLDYDSIEMIDILKEKNFSKRLNLFVKYATKIKIDKFSGEPLPIYKIDGTTIFIEFPTMVSPNTFDYKLVQRSELKPEKAYEIFKKISKKNCILLGFDYYNTRPNWLILYNLPIPPIYVRPYCKKNFIQRSEDDLTYKLCDIIRVNERLLKVIIAKKPISLVNHYRNLLAYHIATYFDNSSLKLPVSTQTSGRPIKGVIQRLNGKFGRLRRNLMGKRVDFSGRTVITGDSFIGLEELGIPEIISKKLTIPIVVHKFNIERMSSLVDSISKGLKANSILKGYNKKIDLRYKSATSIILLKYGFIIEKHLENGDMVILNRQPSLHKMSMMGHKIKILPFLTFRLNLSATTPYNADFDGDEMNIHVPQTILTKLESMMVMNVAENIMSPQANKPVIGIVQDSMISSYNLSKKDNFLTRKLLNDIVSIKKLDSYNNNYPLVVKPKILWSGKQSMNCVTSKMTMFNKSTEADNVTWDEINHDDSLLYIFNGILMTGQFTKKNIGASYGSIVQNLWSNYSKNKSKNFINNLQAISNEWIFLKGFSVSLADLFLDISIIKLYSVSIEKIEKLWFNELKLLIFYNSRFFFKKENKYYLKIKKNDEEVKNFDKTFSYYLTKGYCNINSLMGMIKSGSKGSEMNLMQIVGLLGQQSLILSEFSQDYKSRLFSHFIYFETPLKIKGYIKNNFLKGLTPYEFFFHSIAGREGIIDTSIKTAETGYIQRKLSKSMENVISYYDGSIRNSKNSIIQFVYGEDGFDPVFIEENSYIKNNEHFSKKFFLNNTKRFNFKLLYNAKLNCVDFYKKKKNILGIDKFFYYNILNKIRKNKNFLIKQKIHLPLNITKILSRSKFFFGKKRIKYSLYSHSVIALFLNTLIKVLIVRTNGVISNNFKNNFINFSLLTYIIKSISYSGYEKSIISVPSLIWILHKIEKKLLKSFICPGLCLGVIAAQSIGEPTTQMTLNTFHHAGVLNKNVTLGVPRFNEIINVSKNIKNTITNITLSSNILLEFESSKFVFSRIKYKKFIDVLSNVEVSYLNFIEFDGKINYVTLIKVPLMSIFFNYSSKNIFTNWFFTLYFDRIKLAALDLSMQEIIAKMNYHFRFKIYIISVNDNTKNIYLNLYFFKSKKIKKIINSYKKLENIINFIISDIVDITLLGINKVREAGISKNIQTVSYNKKNVFKKIENQLFFDLYGPKILDIVLFPWIDTSLISSNDIVDVYEFFGIEASRLLLLLELKKILGHGSTYINMHHILCLTDFMTNLGFLNSINRFGLKYQSLSALQQCSFEETAKTFIKASVSTKRDELHSITENLILGKLVNLGTGFFKPYIRPQYGDFKIKNNIKDKNGKSNSLITNQLVIKEQYKLFNFFKYKKTHELLFKQNNDKSILNSKKYYFDWDY</sequence>
<dbReference type="InterPro" id="IPR045867">
    <property type="entry name" value="DNA-dir_RpoC_beta_prime"/>
</dbReference>
<name>A0A0H5BQR4_9EUKA</name>
<proteinExistence type="inferred from homology"/>
<dbReference type="GO" id="GO:0003677">
    <property type="term" value="F:DNA binding"/>
    <property type="evidence" value="ECO:0007669"/>
    <property type="project" value="InterPro"/>
</dbReference>
<dbReference type="FunFam" id="2.40.40.20:FF:000019">
    <property type="entry name" value="DNA-directed RNA polymerase II subunit RPB1"/>
    <property type="match status" value="1"/>
</dbReference>
<dbReference type="Pfam" id="PF05000">
    <property type="entry name" value="RNA_pol_Rpb1_4"/>
    <property type="match status" value="1"/>
</dbReference>
<evidence type="ECO:0000259" key="7">
    <source>
        <dbReference type="SMART" id="SM00663"/>
    </source>
</evidence>
<evidence type="ECO:0000256" key="5">
    <source>
        <dbReference type="ARBA" id="ARBA00023163"/>
    </source>
</evidence>
<evidence type="ECO:0000256" key="6">
    <source>
        <dbReference type="RuleBase" id="RU004279"/>
    </source>
</evidence>
<dbReference type="SUPFAM" id="SSF64484">
    <property type="entry name" value="beta and beta-prime subunits of DNA dependent RNA-polymerase"/>
    <property type="match status" value="1"/>
</dbReference>
<organism evidence="8">
    <name type="scientific">Lotharella vacuolata</name>
    <dbReference type="NCBI Taxonomy" id="74820"/>
    <lineage>
        <taxon>Eukaryota</taxon>
        <taxon>Sar</taxon>
        <taxon>Rhizaria</taxon>
        <taxon>Cercozoa</taxon>
        <taxon>Chlorarachniophyceae</taxon>
        <taxon>Lotharella</taxon>
    </lineage>
</organism>
<dbReference type="EMBL" id="AB996599">
    <property type="protein sequence ID" value="BAS01404.1"/>
    <property type="molecule type" value="Genomic_DNA"/>
</dbReference>
<reference evidence="8" key="1">
    <citation type="journal article" date="2015" name="Genome Biol. Evol.">
        <title>Nucleomorph Genome Sequences of Two Chlorarachniophytes, Amorphochlora amoebiformis and Lotharella vacuolata.</title>
        <authorList>
            <person name="Suzuki S."/>
            <person name="Shirato S."/>
            <person name="Hirakawa Y."/>
            <person name="Ishida K."/>
        </authorList>
    </citation>
    <scope>NUCLEOTIDE SEQUENCE</scope>
    <source>
        <strain evidence="8">CCMP240</strain>
    </source>
</reference>
<dbReference type="InterPro" id="IPR007083">
    <property type="entry name" value="RNA_pol_Rpb1_4"/>
</dbReference>
<comment type="function">
    <text evidence="6">DNA-dependent RNA polymerase catalyzes the transcription of DNA into RNA using the four ribonucleoside triphosphates as substrates.</text>
</comment>
<keyword evidence="2 6" id="KW-0240">DNA-directed RNA polymerase</keyword>
<dbReference type="PANTHER" id="PTHR19376:SF37">
    <property type="entry name" value="DNA-DIRECTED RNA POLYMERASE II SUBUNIT RPB1"/>
    <property type="match status" value="1"/>
</dbReference>
<dbReference type="PANTHER" id="PTHR19376">
    <property type="entry name" value="DNA-DIRECTED RNA POLYMERASE"/>
    <property type="match status" value="1"/>
</dbReference>
<dbReference type="Pfam" id="PF04998">
    <property type="entry name" value="RNA_pol_Rpb1_5"/>
    <property type="match status" value="1"/>
</dbReference>
<keyword evidence="3 6" id="KW-0808">Transferase</keyword>
<dbReference type="InterPro" id="IPR007066">
    <property type="entry name" value="RNA_pol_Rpb1_3"/>
</dbReference>